<dbReference type="OrthoDB" id="9812702at2"/>
<dbReference type="EMBL" id="JACHHI010000003">
    <property type="protein sequence ID" value="MBB6477852.1"/>
    <property type="molecule type" value="Genomic_DNA"/>
</dbReference>
<proteinExistence type="inferred from homology"/>
<dbReference type="CDD" id="cd00473">
    <property type="entry name" value="bS6"/>
    <property type="match status" value="1"/>
</dbReference>
<dbReference type="SUPFAM" id="SSF54995">
    <property type="entry name" value="Ribosomal protein S6"/>
    <property type="match status" value="1"/>
</dbReference>
<evidence type="ECO:0000256" key="8">
    <source>
        <dbReference type="HAMAP-Rule" id="MF_00360"/>
    </source>
</evidence>
<evidence type="ECO:0000256" key="2">
    <source>
        <dbReference type="ARBA" id="ARBA00022730"/>
    </source>
</evidence>
<keyword evidence="3 8" id="KW-0694">RNA-binding</keyword>
<evidence type="ECO:0000313" key="9">
    <source>
        <dbReference type="EMBL" id="MBB6477852.1"/>
    </source>
</evidence>
<dbReference type="InterPro" id="IPR035980">
    <property type="entry name" value="Ribosomal_bS6_sf"/>
</dbReference>
<evidence type="ECO:0000256" key="1">
    <source>
        <dbReference type="ARBA" id="ARBA00009512"/>
    </source>
</evidence>
<evidence type="ECO:0000313" key="10">
    <source>
        <dbReference type="Proteomes" id="UP000591941"/>
    </source>
</evidence>
<dbReference type="HAMAP" id="MF_00360">
    <property type="entry name" value="Ribosomal_bS6"/>
    <property type="match status" value="1"/>
</dbReference>
<dbReference type="InterPro" id="IPR020814">
    <property type="entry name" value="Ribosomal_S6_plastid/chlpt"/>
</dbReference>
<dbReference type="PANTHER" id="PTHR21011">
    <property type="entry name" value="MITOCHONDRIAL 28S RIBOSOMAL PROTEIN S6"/>
    <property type="match status" value="1"/>
</dbReference>
<dbReference type="GO" id="GO:0005840">
    <property type="term" value="C:ribosome"/>
    <property type="evidence" value="ECO:0007669"/>
    <property type="project" value="UniProtKB-KW"/>
</dbReference>
<dbReference type="GO" id="GO:0070181">
    <property type="term" value="F:small ribosomal subunit rRNA binding"/>
    <property type="evidence" value="ECO:0007669"/>
    <property type="project" value="TreeGrafter"/>
</dbReference>
<dbReference type="InterPro" id="IPR014717">
    <property type="entry name" value="Transl_elong_EF1B/ribsomal_bS6"/>
</dbReference>
<name>A0A841R5P9_9FIRM</name>
<dbReference type="Gene3D" id="3.30.70.60">
    <property type="match status" value="1"/>
</dbReference>
<organism evidence="9 10">
    <name type="scientific">Negativicoccus succinicivorans</name>
    <dbReference type="NCBI Taxonomy" id="620903"/>
    <lineage>
        <taxon>Bacteria</taxon>
        <taxon>Bacillati</taxon>
        <taxon>Bacillota</taxon>
        <taxon>Negativicutes</taxon>
        <taxon>Veillonellales</taxon>
        <taxon>Veillonellaceae</taxon>
        <taxon>Negativicoccus</taxon>
    </lineage>
</organism>
<dbReference type="GO" id="GO:1990904">
    <property type="term" value="C:ribonucleoprotein complex"/>
    <property type="evidence" value="ECO:0007669"/>
    <property type="project" value="UniProtKB-KW"/>
</dbReference>
<comment type="function">
    <text evidence="6 8">Binds together with bS18 to 16S ribosomal RNA.</text>
</comment>
<sequence length="96" mass="11057">MNKNYEVMFIINAGLDEEAADAIVKRVEDLITKNGGTVNNIDRMGKRRLAYEVKKQTDGNYVLIEFAIDPAQIKEIDRVIKINEKIIRHLIVKQDK</sequence>
<evidence type="ECO:0000256" key="4">
    <source>
        <dbReference type="ARBA" id="ARBA00022980"/>
    </source>
</evidence>
<dbReference type="GO" id="GO:0003735">
    <property type="term" value="F:structural constituent of ribosome"/>
    <property type="evidence" value="ECO:0007669"/>
    <property type="project" value="InterPro"/>
</dbReference>
<dbReference type="RefSeq" id="WP_159822827.1">
    <property type="nucleotide sequence ID" value="NZ_CABWNB010000002.1"/>
</dbReference>
<comment type="similarity">
    <text evidence="1 8">Belongs to the bacterial ribosomal protein bS6 family.</text>
</comment>
<evidence type="ECO:0000256" key="6">
    <source>
        <dbReference type="ARBA" id="ARBA00035104"/>
    </source>
</evidence>
<dbReference type="GO" id="GO:0005737">
    <property type="term" value="C:cytoplasm"/>
    <property type="evidence" value="ECO:0007669"/>
    <property type="project" value="UniProtKB-ARBA"/>
</dbReference>
<dbReference type="AlphaFoldDB" id="A0A841R5P9"/>
<evidence type="ECO:0000256" key="7">
    <source>
        <dbReference type="ARBA" id="ARBA00035294"/>
    </source>
</evidence>
<dbReference type="InterPro" id="IPR000529">
    <property type="entry name" value="Ribosomal_bS6"/>
</dbReference>
<comment type="caution">
    <text evidence="9">The sequence shown here is derived from an EMBL/GenBank/DDBJ whole genome shotgun (WGS) entry which is preliminary data.</text>
</comment>
<dbReference type="PANTHER" id="PTHR21011:SF1">
    <property type="entry name" value="SMALL RIBOSOMAL SUBUNIT PROTEIN BS6M"/>
    <property type="match status" value="1"/>
</dbReference>
<accession>A0A841R5P9</accession>
<dbReference type="FunFam" id="3.30.70.60:FF:000002">
    <property type="entry name" value="30S ribosomal protein S6"/>
    <property type="match status" value="1"/>
</dbReference>
<keyword evidence="5 8" id="KW-0687">Ribonucleoprotein</keyword>
<keyword evidence="4 8" id="KW-0689">Ribosomal protein</keyword>
<keyword evidence="10" id="KW-1185">Reference proteome</keyword>
<keyword evidence="2 8" id="KW-0699">rRNA-binding</keyword>
<dbReference type="GeneID" id="93486168"/>
<dbReference type="GO" id="GO:0006412">
    <property type="term" value="P:translation"/>
    <property type="evidence" value="ECO:0007669"/>
    <property type="project" value="UniProtKB-UniRule"/>
</dbReference>
<evidence type="ECO:0000256" key="3">
    <source>
        <dbReference type="ARBA" id="ARBA00022884"/>
    </source>
</evidence>
<dbReference type="Proteomes" id="UP000591941">
    <property type="component" value="Unassembled WGS sequence"/>
</dbReference>
<evidence type="ECO:0000256" key="5">
    <source>
        <dbReference type="ARBA" id="ARBA00023274"/>
    </source>
</evidence>
<gene>
    <name evidence="8" type="primary">rpsF</name>
    <name evidence="9" type="ORF">HNR45_000885</name>
</gene>
<protein>
    <recommendedName>
        <fullName evidence="7 8">Small ribosomal subunit protein bS6</fullName>
    </recommendedName>
</protein>
<dbReference type="Pfam" id="PF01250">
    <property type="entry name" value="Ribosomal_S6"/>
    <property type="match status" value="1"/>
</dbReference>
<reference evidence="9 10" key="1">
    <citation type="submission" date="2020-08" db="EMBL/GenBank/DDBJ databases">
        <title>Genomic Encyclopedia of Type Strains, Phase IV (KMG-IV): sequencing the most valuable type-strain genomes for metagenomic binning, comparative biology and taxonomic classification.</title>
        <authorList>
            <person name="Goeker M."/>
        </authorList>
    </citation>
    <scope>NUCLEOTIDE SEQUENCE [LARGE SCALE GENOMIC DNA]</scope>
    <source>
        <strain evidence="9 10">DSM 21255</strain>
    </source>
</reference>
<dbReference type="NCBIfam" id="TIGR00166">
    <property type="entry name" value="S6"/>
    <property type="match status" value="1"/>
</dbReference>